<dbReference type="PROSITE" id="PS00061">
    <property type="entry name" value="ADH_SHORT"/>
    <property type="match status" value="1"/>
</dbReference>
<evidence type="ECO:0000313" key="5">
    <source>
        <dbReference type="EMBL" id="KHD75095.1"/>
    </source>
</evidence>
<dbReference type="eggNOG" id="COG0300">
    <property type="taxonomic scope" value="Bacteria"/>
</dbReference>
<dbReference type="PANTHER" id="PTHR44196">
    <property type="entry name" value="DEHYDROGENASE/REDUCTASE SDR FAMILY MEMBER 7B"/>
    <property type="match status" value="1"/>
</dbReference>
<gene>
    <name evidence="5" type="ORF">MB27_24475</name>
</gene>
<accession>A0A0A6UGB1</accession>
<name>A0A0A6UGB1_ACTUT</name>
<dbReference type="InterPro" id="IPR036291">
    <property type="entry name" value="NAD(P)-bd_dom_sf"/>
</dbReference>
<reference evidence="5 6" key="1">
    <citation type="submission" date="2014-10" db="EMBL/GenBank/DDBJ databases">
        <title>Draft genome sequence of Actinoplanes utahensis NRRL 12052.</title>
        <authorList>
            <person name="Velasco-Bucheli B."/>
            <person name="del Cerro C."/>
            <person name="Hormigo D."/>
            <person name="Garcia J.L."/>
            <person name="Acebal C."/>
            <person name="Arroyo M."/>
            <person name="de la Mata I."/>
        </authorList>
    </citation>
    <scope>NUCLEOTIDE SEQUENCE [LARGE SCALE GENOMIC DNA]</scope>
    <source>
        <strain evidence="5 6">NRRL 12052</strain>
    </source>
</reference>
<dbReference type="SUPFAM" id="SSF51735">
    <property type="entry name" value="NAD(P)-binding Rossmann-fold domains"/>
    <property type="match status" value="1"/>
</dbReference>
<proteinExistence type="inferred from homology"/>
<dbReference type="PIRSF" id="PIRSF000126">
    <property type="entry name" value="11-beta-HSD1"/>
    <property type="match status" value="1"/>
</dbReference>
<evidence type="ECO:0000256" key="2">
    <source>
        <dbReference type="ARBA" id="ARBA00023002"/>
    </source>
</evidence>
<dbReference type="GO" id="GO:0016020">
    <property type="term" value="C:membrane"/>
    <property type="evidence" value="ECO:0007669"/>
    <property type="project" value="TreeGrafter"/>
</dbReference>
<evidence type="ECO:0000256" key="3">
    <source>
        <dbReference type="SAM" id="MobiDB-lite"/>
    </source>
</evidence>
<evidence type="ECO:0000256" key="1">
    <source>
        <dbReference type="ARBA" id="ARBA00006484"/>
    </source>
</evidence>
<evidence type="ECO:0000313" key="6">
    <source>
        <dbReference type="Proteomes" id="UP000054537"/>
    </source>
</evidence>
<comment type="caution">
    <text evidence="5">The sequence shown here is derived from an EMBL/GenBank/DDBJ whole genome shotgun (WGS) entry which is preliminary data.</text>
</comment>
<dbReference type="InterPro" id="IPR020904">
    <property type="entry name" value="Sc_DH/Rdtase_CS"/>
</dbReference>
<evidence type="ECO:0000259" key="4">
    <source>
        <dbReference type="SMART" id="SM00822"/>
    </source>
</evidence>
<feature type="compositionally biased region" description="Basic and acidic residues" evidence="3">
    <location>
        <begin position="249"/>
        <end position="261"/>
    </location>
</feature>
<keyword evidence="6" id="KW-1185">Reference proteome</keyword>
<dbReference type="SMART" id="SM00822">
    <property type="entry name" value="PKS_KR"/>
    <property type="match status" value="1"/>
</dbReference>
<protein>
    <submittedName>
        <fullName evidence="5">Oxidoreductase</fullName>
    </submittedName>
</protein>
<feature type="region of interest" description="Disordered" evidence="3">
    <location>
        <begin position="249"/>
        <end position="268"/>
    </location>
</feature>
<dbReference type="RefSeq" id="WP_043528051.1">
    <property type="nucleotide sequence ID" value="NZ_BAABKU010000051.1"/>
</dbReference>
<sequence>MTTDSENPFAVITGASSGIGYELARQLAEHGYDLLVIAEDEGIEEAAAGLRRDGVNQVTAVRADLARREGVEQAWAAITSTGRDIDVLALNAGRGIGGDFVGGTKLDDELNVIDVNVTSTVHLAKLALPPMVARKRGRVLITSSIASMMPGTYQAVYNASKSFVQSFAEAVRAELVDTGVTVTSLMPGPTDTNFFHRADMDDTRVGASDKDDPAQVAEQAIKALLDGKEKVLAGSVKTRAQAVASKVAPDKVKAEMHRRMAEPGSASK</sequence>
<dbReference type="Gene3D" id="3.40.50.720">
    <property type="entry name" value="NAD(P)-binding Rossmann-like Domain"/>
    <property type="match status" value="1"/>
</dbReference>
<dbReference type="GO" id="GO:0016491">
    <property type="term" value="F:oxidoreductase activity"/>
    <property type="evidence" value="ECO:0007669"/>
    <property type="project" value="UniProtKB-KW"/>
</dbReference>
<dbReference type="PANTHER" id="PTHR44196:SF2">
    <property type="entry name" value="SHORT-CHAIN DEHYDROGENASE-RELATED"/>
    <property type="match status" value="1"/>
</dbReference>
<feature type="domain" description="Ketoreductase" evidence="4">
    <location>
        <begin position="10"/>
        <end position="192"/>
    </location>
</feature>
<comment type="similarity">
    <text evidence="1">Belongs to the short-chain dehydrogenases/reductases (SDR) family.</text>
</comment>
<dbReference type="InterPro" id="IPR002347">
    <property type="entry name" value="SDR_fam"/>
</dbReference>
<keyword evidence="2" id="KW-0560">Oxidoreductase</keyword>
<organism evidence="5 6">
    <name type="scientific">Actinoplanes utahensis</name>
    <dbReference type="NCBI Taxonomy" id="1869"/>
    <lineage>
        <taxon>Bacteria</taxon>
        <taxon>Bacillati</taxon>
        <taxon>Actinomycetota</taxon>
        <taxon>Actinomycetes</taxon>
        <taxon>Micromonosporales</taxon>
        <taxon>Micromonosporaceae</taxon>
        <taxon>Actinoplanes</taxon>
    </lineage>
</organism>
<dbReference type="CDD" id="cd05233">
    <property type="entry name" value="SDR_c"/>
    <property type="match status" value="1"/>
</dbReference>
<dbReference type="AlphaFoldDB" id="A0A0A6UGB1"/>
<dbReference type="OrthoDB" id="9797538at2"/>
<dbReference type="PRINTS" id="PR00081">
    <property type="entry name" value="GDHRDH"/>
</dbReference>
<dbReference type="InterPro" id="IPR057326">
    <property type="entry name" value="KR_dom"/>
</dbReference>
<dbReference type="STRING" id="1869.MB27_24475"/>
<dbReference type="Proteomes" id="UP000054537">
    <property type="component" value="Unassembled WGS sequence"/>
</dbReference>
<dbReference type="EMBL" id="JRTT01000031">
    <property type="protein sequence ID" value="KHD75095.1"/>
    <property type="molecule type" value="Genomic_DNA"/>
</dbReference>
<dbReference type="Pfam" id="PF00106">
    <property type="entry name" value="adh_short"/>
    <property type="match status" value="1"/>
</dbReference>